<feature type="region of interest" description="Disordered" evidence="8">
    <location>
        <begin position="554"/>
        <end position="579"/>
    </location>
</feature>
<evidence type="ECO:0000256" key="8">
    <source>
        <dbReference type="SAM" id="MobiDB-lite"/>
    </source>
</evidence>
<feature type="compositionally biased region" description="Polar residues" evidence="8">
    <location>
        <begin position="554"/>
        <end position="565"/>
    </location>
</feature>
<evidence type="ECO:0000256" key="6">
    <source>
        <dbReference type="ARBA" id="ARBA00023136"/>
    </source>
</evidence>
<dbReference type="PANTHER" id="PTHR16024:SF15">
    <property type="entry name" value="XK-RELATED PROTEIN 5"/>
    <property type="match status" value="1"/>
</dbReference>
<dbReference type="AlphaFoldDB" id="A0AAD7SHS6"/>
<gene>
    <name evidence="9" type="ORF">AAFF_G00361740</name>
</gene>
<proteinExistence type="inferred from homology"/>
<feature type="transmembrane region" description="Helical" evidence="7">
    <location>
        <begin position="291"/>
        <end position="310"/>
    </location>
</feature>
<dbReference type="GO" id="GO:0005886">
    <property type="term" value="C:plasma membrane"/>
    <property type="evidence" value="ECO:0007669"/>
    <property type="project" value="UniProtKB-SubCell"/>
</dbReference>
<evidence type="ECO:0000256" key="2">
    <source>
        <dbReference type="ARBA" id="ARBA00008789"/>
    </source>
</evidence>
<keyword evidence="10" id="KW-1185">Reference proteome</keyword>
<feature type="transmembrane region" description="Helical" evidence="7">
    <location>
        <begin position="228"/>
        <end position="249"/>
    </location>
</feature>
<evidence type="ECO:0000313" key="9">
    <source>
        <dbReference type="EMBL" id="KAJ8402860.1"/>
    </source>
</evidence>
<protein>
    <recommendedName>
        <fullName evidence="7">XK-related protein</fullName>
    </recommendedName>
</protein>
<organism evidence="9 10">
    <name type="scientific">Aldrovandia affinis</name>
    <dbReference type="NCBI Taxonomy" id="143900"/>
    <lineage>
        <taxon>Eukaryota</taxon>
        <taxon>Metazoa</taxon>
        <taxon>Chordata</taxon>
        <taxon>Craniata</taxon>
        <taxon>Vertebrata</taxon>
        <taxon>Euteleostomi</taxon>
        <taxon>Actinopterygii</taxon>
        <taxon>Neopterygii</taxon>
        <taxon>Teleostei</taxon>
        <taxon>Notacanthiformes</taxon>
        <taxon>Halosauridae</taxon>
        <taxon>Aldrovandia</taxon>
    </lineage>
</organism>
<keyword evidence="6 7" id="KW-0472">Membrane</keyword>
<feature type="compositionally biased region" description="Polar residues" evidence="8">
    <location>
        <begin position="597"/>
        <end position="614"/>
    </location>
</feature>
<feature type="transmembrane region" description="Helical" evidence="7">
    <location>
        <begin position="58"/>
        <end position="78"/>
    </location>
</feature>
<dbReference type="Proteomes" id="UP001221898">
    <property type="component" value="Unassembled WGS sequence"/>
</dbReference>
<keyword evidence="3" id="KW-1003">Cell membrane</keyword>
<feature type="compositionally biased region" description="Acidic residues" evidence="8">
    <location>
        <begin position="491"/>
        <end position="514"/>
    </location>
</feature>
<evidence type="ECO:0000256" key="5">
    <source>
        <dbReference type="ARBA" id="ARBA00022989"/>
    </source>
</evidence>
<dbReference type="InterPro" id="IPR018629">
    <property type="entry name" value="XK-rel"/>
</dbReference>
<comment type="similarity">
    <text evidence="2 7">Belongs to the XK family.</text>
</comment>
<accession>A0AAD7SHS6</accession>
<dbReference type="Pfam" id="PF09815">
    <property type="entry name" value="XK-related"/>
    <property type="match status" value="1"/>
</dbReference>
<feature type="transmembrane region" description="Helical" evidence="7">
    <location>
        <begin position="162"/>
        <end position="184"/>
    </location>
</feature>
<feature type="transmembrane region" description="Helical" evidence="7">
    <location>
        <begin position="261"/>
        <end position="279"/>
    </location>
</feature>
<evidence type="ECO:0000256" key="1">
    <source>
        <dbReference type="ARBA" id="ARBA00004651"/>
    </source>
</evidence>
<keyword evidence="4 7" id="KW-0812">Transmembrane</keyword>
<dbReference type="PANTHER" id="PTHR16024">
    <property type="entry name" value="XK-RELATED PROTEIN"/>
    <property type="match status" value="1"/>
</dbReference>
<feature type="region of interest" description="Disordered" evidence="8">
    <location>
        <begin position="453"/>
        <end position="540"/>
    </location>
</feature>
<feature type="transmembrane region" description="Helical" evidence="7">
    <location>
        <begin position="322"/>
        <end position="341"/>
    </location>
</feature>
<feature type="transmembrane region" description="Helical" evidence="7">
    <location>
        <begin position="196"/>
        <end position="216"/>
    </location>
</feature>
<evidence type="ECO:0000256" key="3">
    <source>
        <dbReference type="ARBA" id="ARBA00022475"/>
    </source>
</evidence>
<dbReference type="EMBL" id="JAINUG010000061">
    <property type="protein sequence ID" value="KAJ8402860.1"/>
    <property type="molecule type" value="Genomic_DNA"/>
</dbReference>
<dbReference type="InterPro" id="IPR050895">
    <property type="entry name" value="XK-related_scramblase"/>
</dbReference>
<comment type="subcellular location">
    <subcellularLocation>
        <location evidence="1">Cell membrane</location>
        <topology evidence="1">Multi-pass membrane protein</topology>
    </subcellularLocation>
    <subcellularLocation>
        <location evidence="7">Membrane</location>
        <topology evidence="7">Multi-pass membrane protein</topology>
    </subcellularLocation>
</comment>
<evidence type="ECO:0000313" key="10">
    <source>
        <dbReference type="Proteomes" id="UP001221898"/>
    </source>
</evidence>
<sequence length="629" mass="70129">MMEEDPTVRKMPLPGRKGCWSAWCQVILFGASGVVILAERTMLIYCLVYYLWVNRIPLAGLTLGFLLPGTATQVLSFLWYRADGDQRKPFLLFIHFLHLGIFNRLWDCMGSIWRMQGSAGELSAVVMQQADVSALRLLEALLLTLPQTLLQTYILFTTDVGFLSPVSLCCGICLLSLSWALVLFSRACCLIRPGHLAMPPAPLLCLLLWRASMLGARIASLMIFTRVFRWWTCGVVGFHWLTACFWLVSQQTDIYHSPWRWRFFNCILGAVHIFIFLNVKDGPSRFRIATFYLVMLLENAILLLLASDFLTEATWDSMGIPTTVFCSFLLGVTSLTVYYRFLHPKSTEILQSLHHDRMGSVCLERGESSFSLGNKIRPVPSVHAHGAFSLTGMARSLVEHSGTCSSEPGGECRHHHWLLIRLALKTGDVAKINLAYGAGAERGVAVMLDAEGAKEEEKDRGNLPTESEENPAITPLSDGKLDFQSASDTTSPDDTDTDTDDDENEDDDSEETETPLECPASTFRRGSPEGKSLLVDSPEPIFCPTESCTTLYFSADPQSPSSASNVYLDREPSPITGDKGLRRDIRELLNRVEPRYTSTPKIISGTPESWTPRTGASRRQLIKSKKDTD</sequence>
<feature type="region of interest" description="Disordered" evidence="8">
    <location>
        <begin position="597"/>
        <end position="629"/>
    </location>
</feature>
<name>A0AAD7SHS6_9TELE</name>
<feature type="transmembrane region" description="Helical" evidence="7">
    <location>
        <begin position="20"/>
        <end position="38"/>
    </location>
</feature>
<reference evidence="9" key="1">
    <citation type="journal article" date="2023" name="Science">
        <title>Genome structures resolve the early diversification of teleost fishes.</title>
        <authorList>
            <person name="Parey E."/>
            <person name="Louis A."/>
            <person name="Montfort J."/>
            <person name="Bouchez O."/>
            <person name="Roques C."/>
            <person name="Iampietro C."/>
            <person name="Lluch J."/>
            <person name="Castinel A."/>
            <person name="Donnadieu C."/>
            <person name="Desvignes T."/>
            <person name="Floi Bucao C."/>
            <person name="Jouanno E."/>
            <person name="Wen M."/>
            <person name="Mejri S."/>
            <person name="Dirks R."/>
            <person name="Jansen H."/>
            <person name="Henkel C."/>
            <person name="Chen W.J."/>
            <person name="Zahm M."/>
            <person name="Cabau C."/>
            <person name="Klopp C."/>
            <person name="Thompson A.W."/>
            <person name="Robinson-Rechavi M."/>
            <person name="Braasch I."/>
            <person name="Lecointre G."/>
            <person name="Bobe J."/>
            <person name="Postlethwait J.H."/>
            <person name="Berthelot C."/>
            <person name="Roest Crollius H."/>
            <person name="Guiguen Y."/>
        </authorList>
    </citation>
    <scope>NUCLEOTIDE SEQUENCE</scope>
    <source>
        <strain evidence="9">NC1722</strain>
    </source>
</reference>
<evidence type="ECO:0000256" key="4">
    <source>
        <dbReference type="ARBA" id="ARBA00022692"/>
    </source>
</evidence>
<evidence type="ECO:0000256" key="7">
    <source>
        <dbReference type="RuleBase" id="RU910716"/>
    </source>
</evidence>
<keyword evidence="5 7" id="KW-1133">Transmembrane helix</keyword>
<comment type="caution">
    <text evidence="9">The sequence shown here is derived from an EMBL/GenBank/DDBJ whole genome shotgun (WGS) entry which is preliminary data.</text>
</comment>